<dbReference type="RefSeq" id="WP_379575413.1">
    <property type="nucleotide sequence ID" value="NZ_JBHUFV010000041.1"/>
</dbReference>
<feature type="transmembrane region" description="Helical" evidence="1">
    <location>
        <begin position="103"/>
        <end position="122"/>
    </location>
</feature>
<name>A0ABW4T0Y9_9ACTN</name>
<feature type="transmembrane region" description="Helical" evidence="1">
    <location>
        <begin position="173"/>
        <end position="192"/>
    </location>
</feature>
<gene>
    <name evidence="2" type="ORF">ACFSKW_27875</name>
</gene>
<comment type="caution">
    <text evidence="2">The sequence shown here is derived from an EMBL/GenBank/DDBJ whole genome shotgun (WGS) entry which is preliminary data.</text>
</comment>
<dbReference type="InterPro" id="IPR009339">
    <property type="entry name" value="DUF998"/>
</dbReference>
<evidence type="ECO:0000313" key="2">
    <source>
        <dbReference type="EMBL" id="MFD1935301.1"/>
    </source>
</evidence>
<keyword evidence="1" id="KW-1133">Transmembrane helix</keyword>
<protein>
    <submittedName>
        <fullName evidence="2">DUF998 domain-containing protein</fullName>
    </submittedName>
</protein>
<keyword evidence="1" id="KW-0812">Transmembrane</keyword>
<keyword evidence="3" id="KW-1185">Reference proteome</keyword>
<proteinExistence type="predicted"/>
<dbReference type="Proteomes" id="UP001597368">
    <property type="component" value="Unassembled WGS sequence"/>
</dbReference>
<feature type="transmembrane region" description="Helical" evidence="1">
    <location>
        <begin position="42"/>
        <end position="62"/>
    </location>
</feature>
<feature type="transmembrane region" description="Helical" evidence="1">
    <location>
        <begin position="74"/>
        <end position="91"/>
    </location>
</feature>
<dbReference type="EMBL" id="JBHUFV010000041">
    <property type="protein sequence ID" value="MFD1935301.1"/>
    <property type="molecule type" value="Genomic_DNA"/>
</dbReference>
<feature type="transmembrane region" description="Helical" evidence="1">
    <location>
        <begin position="134"/>
        <end position="153"/>
    </location>
</feature>
<sequence>MILVAPLVASLVCLAALAYAHLVLPPQPLVSDYALVPGGTPLVVVGMLALASGCVFLAYGLAVRDPARTAATRMLLIAAAGGLMLSAVFPTDPGMAKSLSGEVHRWASAAVFTSLPVAGWTLARGRAALPRWNLVRSLAMTSVVVLAFYLAAHPAALTSPLIGGEAYYGLLERAVIVAEVVLVVTMGMAASLDFRLPVDLPVAPRETRIATTAPADRAKAA</sequence>
<accession>A0ABW4T0Y9</accession>
<evidence type="ECO:0000313" key="3">
    <source>
        <dbReference type="Proteomes" id="UP001597368"/>
    </source>
</evidence>
<dbReference type="Pfam" id="PF06197">
    <property type="entry name" value="DUF998"/>
    <property type="match status" value="1"/>
</dbReference>
<keyword evidence="1" id="KW-0472">Membrane</keyword>
<reference evidence="3" key="1">
    <citation type="journal article" date="2019" name="Int. J. Syst. Evol. Microbiol.">
        <title>The Global Catalogue of Microorganisms (GCM) 10K type strain sequencing project: providing services to taxonomists for standard genome sequencing and annotation.</title>
        <authorList>
            <consortium name="The Broad Institute Genomics Platform"/>
            <consortium name="The Broad Institute Genome Sequencing Center for Infectious Disease"/>
            <person name="Wu L."/>
            <person name="Ma J."/>
        </authorList>
    </citation>
    <scope>NUCLEOTIDE SEQUENCE [LARGE SCALE GENOMIC DNA]</scope>
    <source>
        <strain evidence="3">ICMP 6774ER</strain>
    </source>
</reference>
<organism evidence="2 3">
    <name type="scientific">Nonomuraea mangrovi</name>
    <dbReference type="NCBI Taxonomy" id="2316207"/>
    <lineage>
        <taxon>Bacteria</taxon>
        <taxon>Bacillati</taxon>
        <taxon>Actinomycetota</taxon>
        <taxon>Actinomycetes</taxon>
        <taxon>Streptosporangiales</taxon>
        <taxon>Streptosporangiaceae</taxon>
        <taxon>Nonomuraea</taxon>
    </lineage>
</organism>
<evidence type="ECO:0000256" key="1">
    <source>
        <dbReference type="SAM" id="Phobius"/>
    </source>
</evidence>